<name>A0ABQ2ZWE5_9ACTN</name>
<organism evidence="3 4">
    <name type="scientific">Streptomyces xanthochromogenes</name>
    <dbReference type="NCBI Taxonomy" id="67384"/>
    <lineage>
        <taxon>Bacteria</taxon>
        <taxon>Bacillati</taxon>
        <taxon>Actinomycetota</taxon>
        <taxon>Actinomycetes</taxon>
        <taxon>Kitasatosporales</taxon>
        <taxon>Streptomycetaceae</taxon>
        <taxon>Streptomyces</taxon>
    </lineage>
</organism>
<dbReference type="Proteomes" id="UP000600946">
    <property type="component" value="Unassembled WGS sequence"/>
</dbReference>
<comment type="caution">
    <text evidence="3">The sequence shown here is derived from an EMBL/GenBank/DDBJ whole genome shotgun (WGS) entry which is preliminary data.</text>
</comment>
<dbReference type="EMBL" id="BMUU01000003">
    <property type="protein sequence ID" value="GGY27819.1"/>
    <property type="molecule type" value="Genomic_DNA"/>
</dbReference>
<dbReference type="Gene3D" id="3.30.565.10">
    <property type="entry name" value="Histidine kinase-like ATPase, C-terminal domain"/>
    <property type="match status" value="1"/>
</dbReference>
<reference evidence="4" key="1">
    <citation type="journal article" date="2019" name="Int. J. Syst. Evol. Microbiol.">
        <title>The Global Catalogue of Microorganisms (GCM) 10K type strain sequencing project: providing services to taxonomists for standard genome sequencing and annotation.</title>
        <authorList>
            <consortium name="The Broad Institute Genomics Platform"/>
            <consortium name="The Broad Institute Genome Sequencing Center for Infectious Disease"/>
            <person name="Wu L."/>
            <person name="Ma J."/>
        </authorList>
    </citation>
    <scope>NUCLEOTIDE SEQUENCE [LARGE SCALE GENOMIC DNA]</scope>
    <source>
        <strain evidence="4">JCM 4594</strain>
    </source>
</reference>
<evidence type="ECO:0000259" key="2">
    <source>
        <dbReference type="Pfam" id="PF13581"/>
    </source>
</evidence>
<dbReference type="CDD" id="cd16936">
    <property type="entry name" value="HATPase_RsbW-like"/>
    <property type="match status" value="1"/>
</dbReference>
<dbReference type="InterPro" id="IPR003594">
    <property type="entry name" value="HATPase_dom"/>
</dbReference>
<dbReference type="PANTHER" id="PTHR35526:SF3">
    <property type="entry name" value="ANTI-SIGMA-F FACTOR RSBW"/>
    <property type="match status" value="1"/>
</dbReference>
<protein>
    <recommendedName>
        <fullName evidence="2">Histidine kinase/HSP90-like ATPase domain-containing protein</fullName>
    </recommendedName>
</protein>
<dbReference type="Pfam" id="PF13581">
    <property type="entry name" value="HATPase_c_2"/>
    <property type="match status" value="1"/>
</dbReference>
<dbReference type="InterPro" id="IPR036890">
    <property type="entry name" value="HATPase_C_sf"/>
</dbReference>
<evidence type="ECO:0000313" key="4">
    <source>
        <dbReference type="Proteomes" id="UP000600946"/>
    </source>
</evidence>
<accession>A0ABQ2ZWE5</accession>
<dbReference type="PANTHER" id="PTHR35526">
    <property type="entry name" value="ANTI-SIGMA-F FACTOR RSBW-RELATED"/>
    <property type="match status" value="1"/>
</dbReference>
<gene>
    <name evidence="3" type="ORF">GCM10010326_21730</name>
</gene>
<proteinExistence type="predicted"/>
<evidence type="ECO:0000313" key="3">
    <source>
        <dbReference type="EMBL" id="GGY27819.1"/>
    </source>
</evidence>
<keyword evidence="1" id="KW-0418">Kinase</keyword>
<sequence>MTTSALPPAPPPELGVSYRFVAPRTATTPKILRDLVAVLVIAFGHEEVAEPLRLCVSEVVTNAYHYTRAALITVDVSLGSSGVTVWVNDDRPEWLPRPPHAAPPWRAEHGRGLFLLSRLADRWDVGPNGTGTKRLAFSIDYQGAA</sequence>
<feature type="domain" description="Histidine kinase/HSP90-like ATPase" evidence="2">
    <location>
        <begin position="24"/>
        <end position="130"/>
    </location>
</feature>
<dbReference type="SUPFAM" id="SSF55874">
    <property type="entry name" value="ATPase domain of HSP90 chaperone/DNA topoisomerase II/histidine kinase"/>
    <property type="match status" value="1"/>
</dbReference>
<keyword evidence="1" id="KW-0723">Serine/threonine-protein kinase</keyword>
<keyword evidence="1" id="KW-0808">Transferase</keyword>
<dbReference type="InterPro" id="IPR050267">
    <property type="entry name" value="Anti-sigma-factor_SerPK"/>
</dbReference>
<keyword evidence="4" id="KW-1185">Reference proteome</keyword>
<evidence type="ECO:0000256" key="1">
    <source>
        <dbReference type="ARBA" id="ARBA00022527"/>
    </source>
</evidence>